<keyword evidence="5" id="KW-0472">Membrane</keyword>
<keyword evidence="10" id="KW-0378">Hydrolase</keyword>
<reference evidence="11" key="1">
    <citation type="journal article" date="2019" name="Int. J. Syst. Evol. Microbiol.">
        <title>The Global Catalogue of Microorganisms (GCM) 10K type strain sequencing project: providing services to taxonomists for standard genome sequencing and annotation.</title>
        <authorList>
            <consortium name="The Broad Institute Genomics Platform"/>
            <consortium name="The Broad Institute Genome Sequencing Center for Infectious Disease"/>
            <person name="Wu L."/>
            <person name="Ma J."/>
        </authorList>
    </citation>
    <scope>NUCLEOTIDE SEQUENCE [LARGE SCALE GENOMIC DNA]</scope>
    <source>
        <strain evidence="11">JCM 18053</strain>
    </source>
</reference>
<keyword evidence="4" id="KW-1133">Transmembrane helix</keyword>
<keyword evidence="3" id="KW-0812">Transmembrane</keyword>
<evidence type="ECO:0000256" key="6">
    <source>
        <dbReference type="PIRNR" id="PIRNR005651"/>
    </source>
</evidence>
<proteinExistence type="inferred from homology"/>
<dbReference type="InterPro" id="IPR036013">
    <property type="entry name" value="Band_7/SPFH_dom_sf"/>
</dbReference>
<evidence type="ECO:0000256" key="7">
    <source>
        <dbReference type="SAM" id="Coils"/>
    </source>
</evidence>
<feature type="domain" description="Band 7" evidence="9">
    <location>
        <begin position="32"/>
        <end position="201"/>
    </location>
</feature>
<sequence length="327" mass="36239">MSEATPSPSRNRLISLRLGLILAVVFSVIASACCFIVSETEHALILRFGKPVRILSAPGLYFRLPMPVEQIVRVDRRLQHADIRLSETLTRDQRNVIVPMFFTWRVADPLLFYTSVRELKQAHIKLDALVTSARNSVLGRHDFTALLMSENQKSPLEKLESEMQALAAGDAAKQLGIELISTGITQIQLPEANTESVFRRMRAERKREATQYRAEGRAKTAEMKAETDKEATRMIADAKRQAEEMRGKAEAEASAIYAAAHGQDPQFYKFLRELQSLRSVVDKNTTVILDTSVAPFHWLKATEPGAVANGSAAPMPSPAPAALDSTP</sequence>
<comment type="caution">
    <text evidence="10">The sequence shown here is derived from an EMBL/GenBank/DDBJ whole genome shotgun (WGS) entry which is preliminary data.</text>
</comment>
<comment type="function">
    <text evidence="6">HflC and HflK could regulate a protease.</text>
</comment>
<dbReference type="InterPro" id="IPR010200">
    <property type="entry name" value="HflC"/>
</dbReference>
<dbReference type="PANTHER" id="PTHR42911">
    <property type="entry name" value="MODULATOR OF FTSH PROTEASE HFLC"/>
    <property type="match status" value="1"/>
</dbReference>
<dbReference type="PANTHER" id="PTHR42911:SF1">
    <property type="entry name" value="MODULATOR OF FTSH PROTEASE HFLC"/>
    <property type="match status" value="1"/>
</dbReference>
<keyword evidence="10" id="KW-0645">Protease</keyword>
<dbReference type="EMBL" id="BAABIA010000001">
    <property type="protein sequence ID" value="GAA5132863.1"/>
    <property type="molecule type" value="Genomic_DNA"/>
</dbReference>
<dbReference type="InterPro" id="IPR001107">
    <property type="entry name" value="Band_7"/>
</dbReference>
<evidence type="ECO:0000256" key="5">
    <source>
        <dbReference type="ARBA" id="ARBA00023136"/>
    </source>
</evidence>
<dbReference type="RefSeq" id="WP_345734473.1">
    <property type="nucleotide sequence ID" value="NZ_BAABIA010000001.1"/>
</dbReference>
<evidence type="ECO:0000313" key="11">
    <source>
        <dbReference type="Proteomes" id="UP001499852"/>
    </source>
</evidence>
<feature type="region of interest" description="Disordered" evidence="8">
    <location>
        <begin position="306"/>
        <end position="327"/>
    </location>
</feature>
<evidence type="ECO:0000256" key="4">
    <source>
        <dbReference type="ARBA" id="ARBA00022989"/>
    </source>
</evidence>
<evidence type="ECO:0000256" key="8">
    <source>
        <dbReference type="SAM" id="MobiDB-lite"/>
    </source>
</evidence>
<dbReference type="SMART" id="SM00244">
    <property type="entry name" value="PHB"/>
    <property type="match status" value="1"/>
</dbReference>
<dbReference type="Gene3D" id="3.30.479.30">
    <property type="entry name" value="Band 7 domain"/>
    <property type="match status" value="1"/>
</dbReference>
<comment type="similarity">
    <text evidence="2 6">Belongs to the band 7/mec-2 family. HflC subfamily.</text>
</comment>
<evidence type="ECO:0000313" key="10">
    <source>
        <dbReference type="EMBL" id="GAA5132863.1"/>
    </source>
</evidence>
<dbReference type="SUPFAM" id="SSF117892">
    <property type="entry name" value="Band 7/SPFH domain"/>
    <property type="match status" value="1"/>
</dbReference>
<accession>A0ABP9NVS1</accession>
<protein>
    <recommendedName>
        <fullName evidence="6">Protein HflC</fullName>
    </recommendedName>
</protein>
<feature type="coiled-coil region" evidence="7">
    <location>
        <begin position="228"/>
        <end position="255"/>
    </location>
</feature>
<dbReference type="NCBIfam" id="TIGR01932">
    <property type="entry name" value="hflC"/>
    <property type="match status" value="1"/>
</dbReference>
<dbReference type="GO" id="GO:0008233">
    <property type="term" value="F:peptidase activity"/>
    <property type="evidence" value="ECO:0007669"/>
    <property type="project" value="UniProtKB-KW"/>
</dbReference>
<comment type="subcellular location">
    <subcellularLocation>
        <location evidence="1">Membrane</location>
        <topology evidence="1">Single-pass membrane protein</topology>
    </subcellularLocation>
</comment>
<evidence type="ECO:0000259" key="9">
    <source>
        <dbReference type="SMART" id="SM00244"/>
    </source>
</evidence>
<evidence type="ECO:0000256" key="3">
    <source>
        <dbReference type="ARBA" id="ARBA00022692"/>
    </source>
</evidence>
<evidence type="ECO:0000256" key="1">
    <source>
        <dbReference type="ARBA" id="ARBA00004167"/>
    </source>
</evidence>
<organism evidence="10 11">
    <name type="scientific">Prosthecobacter algae</name>
    <dbReference type="NCBI Taxonomy" id="1144682"/>
    <lineage>
        <taxon>Bacteria</taxon>
        <taxon>Pseudomonadati</taxon>
        <taxon>Verrucomicrobiota</taxon>
        <taxon>Verrucomicrobiia</taxon>
        <taxon>Verrucomicrobiales</taxon>
        <taxon>Verrucomicrobiaceae</taxon>
        <taxon>Prosthecobacter</taxon>
    </lineage>
</organism>
<dbReference type="Proteomes" id="UP001499852">
    <property type="component" value="Unassembled WGS sequence"/>
</dbReference>
<dbReference type="GO" id="GO:0006508">
    <property type="term" value="P:proteolysis"/>
    <property type="evidence" value="ECO:0007669"/>
    <property type="project" value="UniProtKB-KW"/>
</dbReference>
<dbReference type="PIRSF" id="PIRSF005651">
    <property type="entry name" value="HflC"/>
    <property type="match status" value="1"/>
</dbReference>
<dbReference type="CDD" id="cd03405">
    <property type="entry name" value="SPFH_HflC"/>
    <property type="match status" value="1"/>
</dbReference>
<evidence type="ECO:0000256" key="2">
    <source>
        <dbReference type="ARBA" id="ARBA00007862"/>
    </source>
</evidence>
<name>A0ABP9NVS1_9BACT</name>
<keyword evidence="11" id="KW-1185">Reference proteome</keyword>
<keyword evidence="7" id="KW-0175">Coiled coil</keyword>
<gene>
    <name evidence="10" type="ORF">GCM10023213_01690</name>
</gene>
<dbReference type="Pfam" id="PF01145">
    <property type="entry name" value="Band_7"/>
    <property type="match status" value="1"/>
</dbReference>